<dbReference type="GO" id="GO:0045127">
    <property type="term" value="F:N-acetylglucosamine kinase activity"/>
    <property type="evidence" value="ECO:0007669"/>
    <property type="project" value="UniProtKB-EC"/>
</dbReference>
<dbReference type="AlphaFoldDB" id="A0A6V8H7G8"/>
<evidence type="ECO:0000256" key="3">
    <source>
        <dbReference type="ARBA" id="ARBA00014974"/>
    </source>
</evidence>
<dbReference type="GO" id="GO:0019899">
    <property type="term" value="F:enzyme binding"/>
    <property type="evidence" value="ECO:0007669"/>
    <property type="project" value="TreeGrafter"/>
</dbReference>
<evidence type="ECO:0000313" key="9">
    <source>
        <dbReference type="Proteomes" id="UP000053095"/>
    </source>
</evidence>
<keyword evidence="9" id="KW-1185">Reference proteome</keyword>
<dbReference type="InterPro" id="IPR002731">
    <property type="entry name" value="ATPase_BadF"/>
</dbReference>
<dbReference type="InterPro" id="IPR048503">
    <property type="entry name" value="NamZ_C"/>
</dbReference>
<dbReference type="InterPro" id="IPR005486">
    <property type="entry name" value="Glucokinase_regulatory_CS"/>
</dbReference>
<dbReference type="Proteomes" id="UP000053095">
    <property type="component" value="Unassembled WGS sequence"/>
</dbReference>
<dbReference type="GO" id="GO:0009750">
    <property type="term" value="P:response to fructose"/>
    <property type="evidence" value="ECO:0007669"/>
    <property type="project" value="TreeGrafter"/>
</dbReference>
<dbReference type="CDD" id="cd24007">
    <property type="entry name" value="ASKHA_NBD_eukNAGK-like"/>
    <property type="match status" value="1"/>
</dbReference>
<dbReference type="GO" id="GO:0005829">
    <property type="term" value="C:cytosol"/>
    <property type="evidence" value="ECO:0007669"/>
    <property type="project" value="TreeGrafter"/>
</dbReference>
<dbReference type="InterPro" id="IPR048502">
    <property type="entry name" value="NamZ_N"/>
</dbReference>
<dbReference type="InterPro" id="IPR046348">
    <property type="entry name" value="SIS_dom_sf"/>
</dbReference>
<reference evidence="9" key="1">
    <citation type="journal article" date="2015" name="Genome Announc.">
        <title>Draft genome sequence of Talaromyces cellulolyticus strain Y-94, a source of lignocellulosic biomass-degrading enzymes.</title>
        <authorList>
            <person name="Fujii T."/>
            <person name="Koike H."/>
            <person name="Sawayama S."/>
            <person name="Yano S."/>
            <person name="Inoue H."/>
        </authorList>
    </citation>
    <scope>NUCLEOTIDE SEQUENCE [LARGE SCALE GENOMIC DNA]</scope>
    <source>
        <strain evidence="9">Y-94</strain>
    </source>
</reference>
<dbReference type="Pfam" id="PF07075">
    <property type="entry name" value="NamZ_N"/>
    <property type="match status" value="1"/>
</dbReference>
<accession>A0A6V8H7G8</accession>
<dbReference type="GO" id="GO:0005654">
    <property type="term" value="C:nucleoplasm"/>
    <property type="evidence" value="ECO:0007669"/>
    <property type="project" value="TreeGrafter"/>
</dbReference>
<organism evidence="8 9">
    <name type="scientific">Talaromyces pinophilus</name>
    <name type="common">Penicillium pinophilum</name>
    <dbReference type="NCBI Taxonomy" id="128442"/>
    <lineage>
        <taxon>Eukaryota</taxon>
        <taxon>Fungi</taxon>
        <taxon>Dikarya</taxon>
        <taxon>Ascomycota</taxon>
        <taxon>Pezizomycotina</taxon>
        <taxon>Eurotiomycetes</taxon>
        <taxon>Eurotiomycetidae</taxon>
        <taxon>Eurotiales</taxon>
        <taxon>Trichocomaceae</taxon>
        <taxon>Talaromyces</taxon>
        <taxon>Talaromyces sect. Talaromyces</taxon>
    </lineage>
</organism>
<dbReference type="InterPro" id="IPR043129">
    <property type="entry name" value="ATPase_NBD"/>
</dbReference>
<evidence type="ECO:0000256" key="5">
    <source>
        <dbReference type="ARBA" id="ARBA00023277"/>
    </source>
</evidence>
<evidence type="ECO:0000259" key="7">
    <source>
        <dbReference type="PROSITE" id="PS51464"/>
    </source>
</evidence>
<dbReference type="InterPro" id="IPR001347">
    <property type="entry name" value="SIS_dom"/>
</dbReference>
<dbReference type="Gene3D" id="3.30.420.40">
    <property type="match status" value="2"/>
</dbReference>
<dbReference type="Gene3D" id="1.10.8.1080">
    <property type="match status" value="1"/>
</dbReference>
<evidence type="ECO:0000313" key="8">
    <source>
        <dbReference type="EMBL" id="GAM35481.1"/>
    </source>
</evidence>
<dbReference type="PROSITE" id="PS01272">
    <property type="entry name" value="GCKR"/>
    <property type="match status" value="1"/>
</dbReference>
<dbReference type="SUPFAM" id="SSF53067">
    <property type="entry name" value="Actin-like ATPase domain"/>
    <property type="match status" value="2"/>
</dbReference>
<dbReference type="Gene3D" id="3.40.50.12170">
    <property type="entry name" value="Uncharacterised protein PF07075, DUF1343"/>
    <property type="match status" value="1"/>
</dbReference>
<dbReference type="GO" id="GO:0030246">
    <property type="term" value="F:carbohydrate binding"/>
    <property type="evidence" value="ECO:0007669"/>
    <property type="project" value="TreeGrafter"/>
</dbReference>
<gene>
    <name evidence="8" type="ORF">TCE0_017r03851</name>
</gene>
<dbReference type="PROSITE" id="PS51464">
    <property type="entry name" value="SIS"/>
    <property type="match status" value="1"/>
</dbReference>
<comment type="similarity">
    <text evidence="1">Belongs to the eukaryotic-type N-acetylglucosamine kinase family.</text>
</comment>
<proteinExistence type="inferred from homology"/>
<dbReference type="NCBIfam" id="NF009222">
    <property type="entry name" value="PRK12570.1"/>
    <property type="match status" value="1"/>
</dbReference>
<dbReference type="GO" id="GO:0042593">
    <property type="term" value="P:glucose homeostasis"/>
    <property type="evidence" value="ECO:0007669"/>
    <property type="project" value="TreeGrafter"/>
</dbReference>
<keyword evidence="4" id="KW-0456">Lyase</keyword>
<dbReference type="SUPFAM" id="SSF53697">
    <property type="entry name" value="SIS domain"/>
    <property type="match status" value="1"/>
</dbReference>
<dbReference type="NCBIfam" id="TIGR00274">
    <property type="entry name" value="N-acetylmuramic acid 6-phosphate etherase"/>
    <property type="match status" value="1"/>
</dbReference>
<dbReference type="HAMAP" id="MF_00068">
    <property type="entry name" value="MurQ"/>
    <property type="match status" value="1"/>
</dbReference>
<evidence type="ECO:0000256" key="1">
    <source>
        <dbReference type="ARBA" id="ARBA00006198"/>
    </source>
</evidence>
<evidence type="ECO:0000256" key="2">
    <source>
        <dbReference type="ARBA" id="ARBA00012122"/>
    </source>
</evidence>
<dbReference type="InterPro" id="IPR040190">
    <property type="entry name" value="MURQ/GCKR"/>
</dbReference>
<dbReference type="EMBL" id="DF933813">
    <property type="protein sequence ID" value="GAM35481.1"/>
    <property type="molecule type" value="Genomic_DNA"/>
</dbReference>
<protein>
    <recommendedName>
        <fullName evidence="3">N-acetyl-D-glucosamine kinase</fullName>
        <ecNumber evidence="2">2.7.1.59</ecNumber>
    </recommendedName>
    <alternativeName>
        <fullName evidence="6">GlcNAc kinase</fullName>
    </alternativeName>
</protein>
<dbReference type="PANTHER" id="PTHR10088">
    <property type="entry name" value="GLUCOKINASE REGULATORY PROTEIN"/>
    <property type="match status" value="1"/>
</dbReference>
<dbReference type="CDD" id="cd05007">
    <property type="entry name" value="SIS_Etherase"/>
    <property type="match status" value="1"/>
</dbReference>
<dbReference type="Gene3D" id="3.90.1150.140">
    <property type="match status" value="1"/>
</dbReference>
<feature type="domain" description="SIS" evidence="7">
    <location>
        <begin position="60"/>
        <end position="226"/>
    </location>
</feature>
<dbReference type="Gene3D" id="3.40.50.10490">
    <property type="entry name" value="Glucose-6-phosphate isomerase like protein, domain 1"/>
    <property type="match status" value="1"/>
</dbReference>
<dbReference type="GO" id="GO:0046348">
    <property type="term" value="P:amino sugar catabolic process"/>
    <property type="evidence" value="ECO:0007669"/>
    <property type="project" value="InterPro"/>
</dbReference>
<dbReference type="Pfam" id="PF22645">
    <property type="entry name" value="GKRP_SIS_N"/>
    <property type="match status" value="1"/>
</dbReference>
<dbReference type="Pfam" id="PF01869">
    <property type="entry name" value="BcrAD_BadFG"/>
    <property type="match status" value="1"/>
</dbReference>
<comment type="caution">
    <text evidence="8">The sequence shown here is derived from an EMBL/GenBank/DDBJ whole genome shotgun (WGS) entry which is preliminary data.</text>
</comment>
<dbReference type="GO" id="GO:0004857">
    <property type="term" value="F:enzyme inhibitor activity"/>
    <property type="evidence" value="ECO:0007669"/>
    <property type="project" value="TreeGrafter"/>
</dbReference>
<dbReference type="GO" id="GO:0070095">
    <property type="term" value="F:fructose-6-phosphate binding"/>
    <property type="evidence" value="ECO:0007669"/>
    <property type="project" value="TreeGrafter"/>
</dbReference>
<dbReference type="PANTHER" id="PTHR10088:SF4">
    <property type="entry name" value="GLUCOKINASE REGULATORY PROTEIN"/>
    <property type="match status" value="1"/>
</dbReference>
<sequence length="1099" mass="117271">MAQDVLDLSGLQTEAINERTSNIDRVSTLQMCSMINDEDRTVADSVTACLEDIAFAIDLLVPRVRVGGRVIYVGAGTSGRLGVLDSSEILPTFAAPPTQFVGLIAGGDAAIRKAQEGAEDSIAAGRDDLAAMNLNGELDSIIGIAASGRTPYVLGALEYAKSLGCLTLGVACVSPSEMGQSGNVDVMIAPLPGPEVVTGSTRLKAGTATKLVLNMLSTGTMIKAGKTYGNMMVDLIASNQKLKQRSRNILRKVSRQCSTMTDQALDDLLARCDGRVKVALVVAEKGISVEESRDQLEAAQGVLAKVIATEDGVEIKKSLVNGFKHHRSVLCIDGGGSKCAAVVGDSSGNIGKGVAGPCNLTDGNFESSVNAIVTAARGAINDVGKTTNQLNGINDINGTTHMLTNTEHDVSFDSIWIASAGMDRPGMRERVQAAVTQSLNRNKPIQMRITNDVDLLAAAMARHPEISSSLVVIAGTGSIAIRYAYDNNDIVPRRVARAGGWGHLLGDEGAGYAIGRQAIRKTLFSLDNIQLAQRKSGLSSLELKIVNFFSNPSPGRKDDAQSIDLLSNVLMASDDKSAKSRIAGITQTILDSAGSGDAEAVDIIAQQVSDFVDNTLSRLLDSQSHGYVNPSKCGLILSGGVMLHSVYQTIFQLALAKRNIRFNYTEAVPNAALVGVEYLLASDTLQPLPNVKTGLDVLIESNYTQLAGRKVIVLTNPTGVTPDLDLGVDVMFNSGAVDLVGVMGPEHGFRGTAQAGGSEGTFIDPETGLTVYDAYNVNTSTLVSYIKESGADTVLFDIQDVGARFYTYTWAMYDTMVAAAIANASFVVVDRPNPITGLNAFGPVLNESYASYVGRRPIAQAHGMTTGELASMFVGEHWIQEAANGSDLNLEVIQMKGWKRSMTWKDTGLPWVMPSPNMPTPDTALIYPGACMFEGTSLSEGRGTTRPFELLGAIYTNDSWVDKMRALDIPNTNFRPACFSPTTSKFQSQTVCGLQSYIFLDSVSDHEEFDPVFLGVSLLWSAKNLYTVGGNDTGFGNTTQSFNWLFNGSNKSLYDVDVLTGGSLVREGIEAGLSPDEIRSQWEADLHAFKTKRSSYLLY</sequence>
<dbReference type="NCBIfam" id="NF003915">
    <property type="entry name" value="PRK05441.1"/>
    <property type="match status" value="1"/>
</dbReference>
<name>A0A6V8H7G8_TALPI</name>
<dbReference type="Pfam" id="PF20732">
    <property type="entry name" value="NamZ_C"/>
    <property type="match status" value="1"/>
</dbReference>
<evidence type="ECO:0000256" key="4">
    <source>
        <dbReference type="ARBA" id="ARBA00023239"/>
    </source>
</evidence>
<dbReference type="InterPro" id="IPR005488">
    <property type="entry name" value="Etherase_MurQ"/>
</dbReference>
<keyword evidence="5" id="KW-0119">Carbohydrate metabolism</keyword>
<dbReference type="GO" id="GO:0016835">
    <property type="term" value="F:carbon-oxygen lyase activity"/>
    <property type="evidence" value="ECO:0007669"/>
    <property type="project" value="InterPro"/>
</dbReference>
<dbReference type="FunFam" id="3.40.50.10490:FF:000014">
    <property type="entry name" value="N-acetylmuramic acid 6-phosphate etherase"/>
    <property type="match status" value="1"/>
</dbReference>
<evidence type="ECO:0000256" key="6">
    <source>
        <dbReference type="ARBA" id="ARBA00031123"/>
    </source>
</evidence>
<dbReference type="EC" id="2.7.1.59" evidence="2"/>